<feature type="repeat" description="Solcar" evidence="9">
    <location>
        <begin position="112"/>
        <end position="231"/>
    </location>
</feature>
<comment type="similarity">
    <text evidence="2 10">Belongs to the mitochondrial carrier (TC 2.A.29) family.</text>
</comment>
<name>L8GNP3_ACACF</name>
<dbReference type="InterPro" id="IPR050567">
    <property type="entry name" value="Mitochondrial_Carrier"/>
</dbReference>
<dbReference type="GO" id="GO:0000064">
    <property type="term" value="F:L-ornithine transmembrane transporter activity"/>
    <property type="evidence" value="ECO:0007669"/>
    <property type="project" value="TreeGrafter"/>
</dbReference>
<evidence type="ECO:0000256" key="5">
    <source>
        <dbReference type="ARBA" id="ARBA00022737"/>
    </source>
</evidence>
<evidence type="ECO:0000256" key="4">
    <source>
        <dbReference type="ARBA" id="ARBA00022692"/>
    </source>
</evidence>
<dbReference type="Pfam" id="PF00153">
    <property type="entry name" value="Mito_carr"/>
    <property type="match status" value="3"/>
</dbReference>
<dbReference type="KEGG" id="acan:ACA1_275160"/>
<dbReference type="PROSITE" id="PS50920">
    <property type="entry name" value="SOLCAR"/>
    <property type="match status" value="3"/>
</dbReference>
<evidence type="ECO:0000256" key="1">
    <source>
        <dbReference type="ARBA" id="ARBA00004225"/>
    </source>
</evidence>
<dbReference type="EMBL" id="KB008146">
    <property type="protein sequence ID" value="ELR11916.1"/>
    <property type="molecule type" value="Genomic_DNA"/>
</dbReference>
<dbReference type="OrthoDB" id="409586at2759"/>
<keyword evidence="5" id="KW-0677">Repeat</keyword>
<keyword evidence="7" id="KW-0496">Mitochondrion</keyword>
<evidence type="ECO:0000256" key="7">
    <source>
        <dbReference type="ARBA" id="ARBA00023128"/>
    </source>
</evidence>
<dbReference type="GeneID" id="14915025"/>
<keyword evidence="13" id="KW-1185">Reference proteome</keyword>
<protein>
    <submittedName>
        <fullName evidence="12">Carrier superfamily protein</fullName>
    </submittedName>
</protein>
<dbReference type="GeneID" id="14912357"/>
<feature type="repeat" description="Solcar" evidence="9">
    <location>
        <begin position="242"/>
        <end position="327"/>
    </location>
</feature>
<keyword evidence="6" id="KW-1133">Transmembrane helix</keyword>
<dbReference type="InterPro" id="IPR023395">
    <property type="entry name" value="MCP_dom_sf"/>
</dbReference>
<reference evidence="12 13" key="1">
    <citation type="journal article" date="2013" name="Genome Biol.">
        <title>Genome of Acanthamoeba castellanii highlights extensive lateral gene transfer and early evolution of tyrosine kinase signaling.</title>
        <authorList>
            <person name="Clarke M."/>
            <person name="Lohan A.J."/>
            <person name="Liu B."/>
            <person name="Lagkouvardos I."/>
            <person name="Roy S."/>
            <person name="Zafar N."/>
            <person name="Bertelli C."/>
            <person name="Schilde C."/>
            <person name="Kianianmomeni A."/>
            <person name="Burglin T.R."/>
            <person name="Frech C."/>
            <person name="Turcotte B."/>
            <person name="Kopec K.O."/>
            <person name="Synnott J.M."/>
            <person name="Choo C."/>
            <person name="Paponov I."/>
            <person name="Finkler A."/>
            <person name="Soon Heng Tan C."/>
            <person name="Hutchins A.P."/>
            <person name="Weinmeier T."/>
            <person name="Rattei T."/>
            <person name="Chu J.S."/>
            <person name="Gimenez G."/>
            <person name="Irimia M."/>
            <person name="Rigden D.J."/>
            <person name="Fitzpatrick D.A."/>
            <person name="Lorenzo-Morales J."/>
            <person name="Bateman A."/>
            <person name="Chiu C.H."/>
            <person name="Tang P."/>
            <person name="Hegemann P."/>
            <person name="Fromm H."/>
            <person name="Raoult D."/>
            <person name="Greub G."/>
            <person name="Miranda-Saavedra D."/>
            <person name="Chen N."/>
            <person name="Nash P."/>
            <person name="Ginger M.L."/>
            <person name="Horn M."/>
            <person name="Schaap P."/>
            <person name="Caler L."/>
            <person name="Loftus B."/>
        </authorList>
    </citation>
    <scope>NUCLEOTIDE SEQUENCE [LARGE SCALE GENOMIC DNA]</scope>
    <source>
        <strain evidence="12 13">Neff</strain>
    </source>
</reference>
<dbReference type="VEuPathDB" id="AmoebaDB:ACA1_275160"/>
<dbReference type="RefSeq" id="XP_004333929.1">
    <property type="nucleotide sequence ID" value="XM_004333881.1"/>
</dbReference>
<accession>L8GNP3</accession>
<evidence type="ECO:0000256" key="10">
    <source>
        <dbReference type="RuleBase" id="RU000488"/>
    </source>
</evidence>
<feature type="repeat" description="Solcar" evidence="9">
    <location>
        <begin position="9"/>
        <end position="103"/>
    </location>
</feature>
<keyword evidence="3 10" id="KW-0813">Transport</keyword>
<evidence type="ECO:0000256" key="9">
    <source>
        <dbReference type="PROSITE-ProRule" id="PRU00282"/>
    </source>
</evidence>
<evidence type="ECO:0000256" key="3">
    <source>
        <dbReference type="ARBA" id="ARBA00022448"/>
    </source>
</evidence>
<comment type="subcellular location">
    <subcellularLocation>
        <location evidence="1">Mitochondrion membrane</location>
        <topology evidence="1">Multi-pass membrane protein</topology>
    </subcellularLocation>
</comment>
<dbReference type="GO" id="GO:0031966">
    <property type="term" value="C:mitochondrial membrane"/>
    <property type="evidence" value="ECO:0007669"/>
    <property type="project" value="UniProtKB-SubCell"/>
</dbReference>
<dbReference type="OMA" id="PIDCFRQ"/>
<dbReference type="InterPro" id="IPR018108">
    <property type="entry name" value="MCP_transmembrane"/>
</dbReference>
<dbReference type="PANTHER" id="PTHR45624">
    <property type="entry name" value="MITOCHONDRIAL BASIC AMINO ACIDS TRANSPORTER-RELATED"/>
    <property type="match status" value="1"/>
</dbReference>
<evidence type="ECO:0000313" key="12">
    <source>
        <dbReference type="EMBL" id="ELR14444.1"/>
    </source>
</evidence>
<sequence length="343" mass="37037">MSHSDEKSFSVARTLFTGTVSGIVCKFVEQPFDTIKVRVQAGTKVMSPSGAMVPEFNGPWDCFVKTLRREGFTALYKGLPSPMIGSAMEVASMFVVYNAAKEALMDPETHHVSLPRVCLAGSIAGVATATFLTPVELIKCRLQVQTGGEAGHAAAGAAARGATPPAASAMSAAAAGGAQQQLRYRGTMHCIMHTLKTEGIPGLWRGWWSTFFRELVGTALWFGTYETVCRTLAADAGDASDAPPLIQLLAGGCAGCIYWGVPYPMDTVKSRIQIKQATEQTSIFKMFVEVLKEEGVRGLYRGIGPTMMRAIPGSAVALFTYERSSRFLDWLKEEKPHLCPSFF</sequence>
<dbReference type="Gene3D" id="1.50.40.10">
    <property type="entry name" value="Mitochondrial carrier domain"/>
    <property type="match status" value="1"/>
</dbReference>
<keyword evidence="4 9" id="KW-0812">Transmembrane</keyword>
<dbReference type="KEGG" id="acan:ACA1_381610"/>
<evidence type="ECO:0000256" key="2">
    <source>
        <dbReference type="ARBA" id="ARBA00006375"/>
    </source>
</evidence>
<dbReference type="Proteomes" id="UP000011083">
    <property type="component" value="Unassembled WGS sequence"/>
</dbReference>
<organism evidence="12 13">
    <name type="scientific">Acanthamoeba castellanii (strain ATCC 30010 / Neff)</name>
    <dbReference type="NCBI Taxonomy" id="1257118"/>
    <lineage>
        <taxon>Eukaryota</taxon>
        <taxon>Amoebozoa</taxon>
        <taxon>Discosea</taxon>
        <taxon>Longamoebia</taxon>
        <taxon>Centramoebida</taxon>
        <taxon>Acanthamoebidae</taxon>
        <taxon>Acanthamoeba</taxon>
    </lineage>
</organism>
<dbReference type="EMBL" id="KB008053">
    <property type="protein sequence ID" value="ELR14444.1"/>
    <property type="molecule type" value="Genomic_DNA"/>
</dbReference>
<dbReference type="VEuPathDB" id="AmoebaDB:ACA1_381610"/>
<dbReference type="SUPFAM" id="SSF103506">
    <property type="entry name" value="Mitochondrial carrier"/>
    <property type="match status" value="1"/>
</dbReference>
<evidence type="ECO:0000256" key="6">
    <source>
        <dbReference type="ARBA" id="ARBA00022989"/>
    </source>
</evidence>
<dbReference type="GO" id="GO:1990575">
    <property type="term" value="P:mitochondrial L-ornithine transmembrane transport"/>
    <property type="evidence" value="ECO:0007669"/>
    <property type="project" value="TreeGrafter"/>
</dbReference>
<proteinExistence type="inferred from homology"/>
<dbReference type="RefSeq" id="XP_004336457.1">
    <property type="nucleotide sequence ID" value="XM_004336409.1"/>
</dbReference>
<evidence type="ECO:0000313" key="11">
    <source>
        <dbReference type="EMBL" id="ELR11916.1"/>
    </source>
</evidence>
<gene>
    <name evidence="11" type="ORF">ACA1_275160</name>
    <name evidence="12" type="ORF">ACA1_381610</name>
</gene>
<evidence type="ECO:0000313" key="13">
    <source>
        <dbReference type="Proteomes" id="UP000011083"/>
    </source>
</evidence>
<dbReference type="PANTHER" id="PTHR45624:SF12">
    <property type="entry name" value="MITOCHONDRIAL ORNITHINE TRANSPORTER 1"/>
    <property type="match status" value="1"/>
</dbReference>
<evidence type="ECO:0000256" key="8">
    <source>
        <dbReference type="ARBA" id="ARBA00023136"/>
    </source>
</evidence>
<dbReference type="AlphaFoldDB" id="L8GNP3"/>
<keyword evidence="8 9" id="KW-0472">Membrane</keyword>